<protein>
    <submittedName>
        <fullName evidence="2">Dedicator of cytokinesis protein 9</fullName>
    </submittedName>
</protein>
<dbReference type="PANTHER" id="PTHR23317:SF26">
    <property type="entry name" value="ZIZIMIN, ISOFORM K"/>
    <property type="match status" value="1"/>
</dbReference>
<reference evidence="2 3" key="1">
    <citation type="submission" date="2021-06" db="EMBL/GenBank/DDBJ databases">
        <title>Caerostris extrusa draft genome.</title>
        <authorList>
            <person name="Kono N."/>
            <person name="Arakawa K."/>
        </authorList>
    </citation>
    <scope>NUCLEOTIDE SEQUENCE [LARGE SCALE GENOMIC DNA]</scope>
</reference>
<dbReference type="InterPro" id="IPR021816">
    <property type="entry name" value="DOCK_C/D_N"/>
</dbReference>
<dbReference type="InterPro" id="IPR026791">
    <property type="entry name" value="DOCK"/>
</dbReference>
<evidence type="ECO:0000259" key="1">
    <source>
        <dbReference type="Pfam" id="PF11878"/>
    </source>
</evidence>
<dbReference type="Proteomes" id="UP001054945">
    <property type="component" value="Unassembled WGS sequence"/>
</dbReference>
<dbReference type="EMBL" id="BPLR01002577">
    <property type="protein sequence ID" value="GIX75289.1"/>
    <property type="molecule type" value="Genomic_DNA"/>
</dbReference>
<organism evidence="2 3">
    <name type="scientific">Caerostris extrusa</name>
    <name type="common">Bark spider</name>
    <name type="synonym">Caerostris bankana</name>
    <dbReference type="NCBI Taxonomy" id="172846"/>
    <lineage>
        <taxon>Eukaryota</taxon>
        <taxon>Metazoa</taxon>
        <taxon>Ecdysozoa</taxon>
        <taxon>Arthropoda</taxon>
        <taxon>Chelicerata</taxon>
        <taxon>Arachnida</taxon>
        <taxon>Araneae</taxon>
        <taxon>Araneomorphae</taxon>
        <taxon>Entelegynae</taxon>
        <taxon>Araneoidea</taxon>
        <taxon>Araneidae</taxon>
        <taxon>Caerostris</taxon>
    </lineage>
</organism>
<feature type="domain" description="Dedicator of cytokinesis C/D N-terminal" evidence="1">
    <location>
        <begin position="1"/>
        <end position="81"/>
    </location>
</feature>
<name>A0AAV4MTU2_CAEEX</name>
<proteinExistence type="predicted"/>
<dbReference type="GO" id="GO:0007264">
    <property type="term" value="P:small GTPase-mediated signal transduction"/>
    <property type="evidence" value="ECO:0007669"/>
    <property type="project" value="InterPro"/>
</dbReference>
<evidence type="ECO:0000313" key="3">
    <source>
        <dbReference type="Proteomes" id="UP001054945"/>
    </source>
</evidence>
<dbReference type="PANTHER" id="PTHR23317">
    <property type="entry name" value="DEDICATOR OF CYTOKINESIS DOCK"/>
    <property type="match status" value="1"/>
</dbReference>
<keyword evidence="3" id="KW-1185">Reference proteome</keyword>
<sequence length="86" mass="10332">MLLFPQDDILEEIIPRVHRTDNPAIPTLSENEISSLFTRQCLKTYMRDWNVINYKYKAYAGSYLQLPRFPKQSELEDQVYEGRYRN</sequence>
<dbReference type="AlphaFoldDB" id="A0AAV4MTU2"/>
<evidence type="ECO:0000313" key="2">
    <source>
        <dbReference type="EMBL" id="GIX75289.1"/>
    </source>
</evidence>
<comment type="caution">
    <text evidence="2">The sequence shown here is derived from an EMBL/GenBank/DDBJ whole genome shotgun (WGS) entry which is preliminary data.</text>
</comment>
<dbReference type="GO" id="GO:0005085">
    <property type="term" value="F:guanyl-nucleotide exchange factor activity"/>
    <property type="evidence" value="ECO:0007669"/>
    <property type="project" value="InterPro"/>
</dbReference>
<gene>
    <name evidence="2" type="primary">DOCK9_2</name>
    <name evidence="2" type="ORF">CEXT_201501</name>
</gene>
<accession>A0AAV4MTU2</accession>
<dbReference type="Pfam" id="PF11878">
    <property type="entry name" value="DOCK_C-D_N"/>
    <property type="match status" value="1"/>
</dbReference>